<dbReference type="KEGG" id="mgin:FRZ54_05345"/>
<dbReference type="Proteomes" id="UP000321479">
    <property type="component" value="Chromosome"/>
</dbReference>
<dbReference type="EMBL" id="CP042436">
    <property type="protein sequence ID" value="QEC62038.1"/>
    <property type="molecule type" value="Genomic_DNA"/>
</dbReference>
<dbReference type="RefSeq" id="WP_147030615.1">
    <property type="nucleotide sequence ID" value="NZ_CP042436.1"/>
</dbReference>
<dbReference type="Gene3D" id="3.90.550.10">
    <property type="entry name" value="Spore Coat Polysaccharide Biosynthesis Protein SpsA, Chain A"/>
    <property type="match status" value="1"/>
</dbReference>
<name>A0A5B8UT22_9SPHI</name>
<dbReference type="PANTHER" id="PTHR22916">
    <property type="entry name" value="GLYCOSYLTRANSFERASE"/>
    <property type="match status" value="1"/>
</dbReference>
<keyword evidence="3" id="KW-1185">Reference proteome</keyword>
<evidence type="ECO:0000313" key="3">
    <source>
        <dbReference type="Proteomes" id="UP000321479"/>
    </source>
</evidence>
<dbReference type="AlphaFoldDB" id="A0A5B8UT22"/>
<dbReference type="InterPro" id="IPR001173">
    <property type="entry name" value="Glyco_trans_2-like"/>
</dbReference>
<dbReference type="SUPFAM" id="SSF53448">
    <property type="entry name" value="Nucleotide-diphospho-sugar transferases"/>
    <property type="match status" value="1"/>
</dbReference>
<reference evidence="2 3" key="1">
    <citation type="journal article" date="2017" name="Curr. Microbiol.">
        <title>Mucilaginibacter ginsenosidivorans sp. nov., Isolated from Soil of Ginseng Field.</title>
        <authorList>
            <person name="Kim M.M."/>
            <person name="Siddiqi M.Z."/>
            <person name="Im W.T."/>
        </authorList>
    </citation>
    <scope>NUCLEOTIDE SEQUENCE [LARGE SCALE GENOMIC DNA]</scope>
    <source>
        <strain evidence="2 3">Gsoil 3017</strain>
    </source>
</reference>
<dbReference type="PANTHER" id="PTHR22916:SF3">
    <property type="entry name" value="UDP-GLCNAC:BETAGAL BETA-1,3-N-ACETYLGLUCOSAMINYLTRANSFERASE-LIKE PROTEIN 1"/>
    <property type="match status" value="1"/>
</dbReference>
<dbReference type="CDD" id="cd00761">
    <property type="entry name" value="Glyco_tranf_GTA_type"/>
    <property type="match status" value="1"/>
</dbReference>
<dbReference type="GO" id="GO:0016758">
    <property type="term" value="F:hexosyltransferase activity"/>
    <property type="evidence" value="ECO:0007669"/>
    <property type="project" value="UniProtKB-ARBA"/>
</dbReference>
<proteinExistence type="predicted"/>
<gene>
    <name evidence="2" type="ORF">FRZ54_05345</name>
</gene>
<evidence type="ECO:0000313" key="2">
    <source>
        <dbReference type="EMBL" id="QEC62038.1"/>
    </source>
</evidence>
<dbReference type="OrthoDB" id="6638511at2"/>
<accession>A0A5B8UT22</accession>
<feature type="domain" description="Glycosyltransferase 2-like" evidence="1">
    <location>
        <begin position="11"/>
        <end position="170"/>
    </location>
</feature>
<dbReference type="Pfam" id="PF00535">
    <property type="entry name" value="Glycos_transf_2"/>
    <property type="match status" value="1"/>
</dbReference>
<organism evidence="2 3">
    <name type="scientific">Mucilaginibacter ginsenosidivorans</name>
    <dbReference type="NCBI Taxonomy" id="398053"/>
    <lineage>
        <taxon>Bacteria</taxon>
        <taxon>Pseudomonadati</taxon>
        <taxon>Bacteroidota</taxon>
        <taxon>Sphingobacteriia</taxon>
        <taxon>Sphingobacteriales</taxon>
        <taxon>Sphingobacteriaceae</taxon>
        <taxon>Mucilaginibacter</taxon>
    </lineage>
</organism>
<dbReference type="InterPro" id="IPR029044">
    <property type="entry name" value="Nucleotide-diphossugar_trans"/>
</dbReference>
<evidence type="ECO:0000259" key="1">
    <source>
        <dbReference type="Pfam" id="PF00535"/>
    </source>
</evidence>
<sequence length="292" mass="32453">MPKMKFKPEVSIVIPVYNGSKYLRQTVDSVLAQNFDEFEVLIVNDGSTDDTAKIALELKEKDSRIELFQKENSGVSATRNFGLERARGEFVVFLDADDLLGADFLRTRVEALMADSGAGACGSLIGLIDENGEPIDQSITLQAPGEKMIEEILFYKSGIATIPSNLVFRTQVLTANDISFDTRLHSSADRLLLCRVALVSKCISLPCQNIFYRVHDGSMYHSAGNMKKIFKDNELFITILISEHIVPEGLMGEFLKSNYHMLCGAAMKAGDYAASIWYAFIYGLTTIKYLTK</sequence>
<keyword evidence="2" id="KW-0808">Transferase</keyword>
<protein>
    <submittedName>
        <fullName evidence="2">Glycosyltransferase family 2 protein</fullName>
    </submittedName>
</protein>